<keyword evidence="2" id="KW-0732">Signal</keyword>
<dbReference type="EMBL" id="CACVBM020000033">
    <property type="protein sequence ID" value="CAA7013280.1"/>
    <property type="molecule type" value="Genomic_DNA"/>
</dbReference>
<evidence type="ECO:0000256" key="2">
    <source>
        <dbReference type="SAM" id="SignalP"/>
    </source>
</evidence>
<evidence type="ECO:0000313" key="4">
    <source>
        <dbReference type="Proteomes" id="UP000467841"/>
    </source>
</evidence>
<feature type="compositionally biased region" description="Basic and acidic residues" evidence="1">
    <location>
        <begin position="80"/>
        <end position="89"/>
    </location>
</feature>
<dbReference type="OrthoDB" id="1084990at2759"/>
<keyword evidence="4" id="KW-1185">Reference proteome</keyword>
<accession>A0A6D2HG02</accession>
<feature type="compositionally biased region" description="Basic and acidic residues" evidence="1">
    <location>
        <begin position="53"/>
        <end position="62"/>
    </location>
</feature>
<proteinExistence type="predicted"/>
<name>A0A6D2HG02_9BRAS</name>
<organism evidence="3 4">
    <name type="scientific">Microthlaspi erraticum</name>
    <dbReference type="NCBI Taxonomy" id="1685480"/>
    <lineage>
        <taxon>Eukaryota</taxon>
        <taxon>Viridiplantae</taxon>
        <taxon>Streptophyta</taxon>
        <taxon>Embryophyta</taxon>
        <taxon>Tracheophyta</taxon>
        <taxon>Spermatophyta</taxon>
        <taxon>Magnoliopsida</taxon>
        <taxon>eudicotyledons</taxon>
        <taxon>Gunneridae</taxon>
        <taxon>Pentapetalae</taxon>
        <taxon>rosids</taxon>
        <taxon>malvids</taxon>
        <taxon>Brassicales</taxon>
        <taxon>Brassicaceae</taxon>
        <taxon>Coluteocarpeae</taxon>
        <taxon>Microthlaspi</taxon>
    </lineage>
</organism>
<reference evidence="3" key="1">
    <citation type="submission" date="2020-01" db="EMBL/GenBank/DDBJ databases">
        <authorList>
            <person name="Mishra B."/>
        </authorList>
    </citation>
    <scope>NUCLEOTIDE SEQUENCE [LARGE SCALE GENOMIC DNA]</scope>
</reference>
<evidence type="ECO:0000313" key="3">
    <source>
        <dbReference type="EMBL" id="CAA7013280.1"/>
    </source>
</evidence>
<feature type="signal peptide" evidence="2">
    <location>
        <begin position="1"/>
        <end position="26"/>
    </location>
</feature>
<protein>
    <submittedName>
        <fullName evidence="3">Uncharacterized protein</fullName>
    </submittedName>
</protein>
<feature type="chain" id="PRO_5025571276" evidence="2">
    <location>
        <begin position="27"/>
        <end position="125"/>
    </location>
</feature>
<comment type="caution">
    <text evidence="3">The sequence shown here is derived from an EMBL/GenBank/DDBJ whole genome shotgun (WGS) entry which is preliminary data.</text>
</comment>
<feature type="region of interest" description="Disordered" evidence="1">
    <location>
        <begin position="44"/>
        <end position="125"/>
    </location>
</feature>
<evidence type="ECO:0000256" key="1">
    <source>
        <dbReference type="SAM" id="MobiDB-lite"/>
    </source>
</evidence>
<sequence length="125" mass="13716">MSRLGLKTFIIFIVVCFMCLKPCIRARSLNSQVVTEIGPPTTMKIMYGGYREGPSERGRGHETPPTTPPVNIVYGVYREGPSERGRGHETPPTTPPVKIIYGGYKEGPSERGQGHDTPPTTPPSF</sequence>
<gene>
    <name evidence="3" type="ORF">MERR_LOCUS514</name>
</gene>
<dbReference type="AlphaFoldDB" id="A0A6D2HG02"/>
<dbReference type="Proteomes" id="UP000467841">
    <property type="component" value="Unassembled WGS sequence"/>
</dbReference>